<gene>
    <name evidence="1" type="primary">POP1_1</name>
    <name evidence="1" type="ORF">DSO57_1016517</name>
</gene>
<accession>A0ACC2UQF2</accession>
<comment type="caution">
    <text evidence="1">The sequence shown here is derived from an EMBL/GenBank/DDBJ whole genome shotgun (WGS) entry which is preliminary data.</text>
</comment>
<dbReference type="Proteomes" id="UP001165960">
    <property type="component" value="Unassembled WGS sequence"/>
</dbReference>
<dbReference type="EC" id="3.1.26.5" evidence="1"/>
<keyword evidence="2" id="KW-1185">Reference proteome</keyword>
<evidence type="ECO:0000313" key="1">
    <source>
        <dbReference type="EMBL" id="KAJ9089073.1"/>
    </source>
</evidence>
<sequence length="708" mass="79779">MSCNPASSGKACRKNKVSEARKIRVFSKGTRMLSVQNFFEARKLEILSMKAAIKSSRYASSKRVFQTLPRHLRRRTASFNSMRVPMRLRRSARLELESLNAKAKRKNRVFKMFAANRKAEYLRRQKDKRWLETHIWHAKRFHMETIWGYRLGISTTYKNFRASYRSRKTATSICDVSYTAAIELCGDSSQISLLLKSYLDLSQIPISSKRYISGRRICNTFFYQRNQYPLGLICPVQILWSPNNVTTQKLWIFAHPSCYETIFKLLQEDKSSAELQFNDLRGKLNIFQLSGATVLRTLGQAFRACDAEDSKLGSSQESQKSWPLLLSARDSSSFPPSSVLGLTVHDPRLRLVASGHNNYQLSKSESEALHSLLVAWPSALAQSTLWDSQAREALALGRISIAGINNRRSQLLIPGSALEPTPNDSRIPVLLVRCATVDHVSCSSRPTTTGWNLIVPGGFGMDFWKALVFAGAREEGLRDWNEKHFEASCPSFPNDFPATPAYDETSQRKASALEVAHNRRPPAKRVPYKTYGVEHPFRPPFPSATDAWLLLGAKNITWLKEHLRHTDLQTRLITHFRQLTELRGLPIDSTPDYETGMVLTKLLPINRGSTLTNATIYSIDQTTFSNIDLTNKSVINLPRPSSHHILGYVTTGHYSLTLGKSAALATCFLPALARAFQLDTQNSRSPAALVLVFPINSSTPRLAQLNLV</sequence>
<organism evidence="1 2">
    <name type="scientific">Entomophthora muscae</name>
    <dbReference type="NCBI Taxonomy" id="34485"/>
    <lineage>
        <taxon>Eukaryota</taxon>
        <taxon>Fungi</taxon>
        <taxon>Fungi incertae sedis</taxon>
        <taxon>Zoopagomycota</taxon>
        <taxon>Entomophthoromycotina</taxon>
        <taxon>Entomophthoromycetes</taxon>
        <taxon>Entomophthorales</taxon>
        <taxon>Entomophthoraceae</taxon>
        <taxon>Entomophthora</taxon>
    </lineage>
</organism>
<proteinExistence type="predicted"/>
<evidence type="ECO:0000313" key="2">
    <source>
        <dbReference type="Proteomes" id="UP001165960"/>
    </source>
</evidence>
<reference evidence="1" key="1">
    <citation type="submission" date="2022-04" db="EMBL/GenBank/DDBJ databases">
        <title>Genome of the entomopathogenic fungus Entomophthora muscae.</title>
        <authorList>
            <person name="Elya C."/>
            <person name="Lovett B.R."/>
            <person name="Lee E."/>
            <person name="Macias A.M."/>
            <person name="Hajek A.E."/>
            <person name="De Bivort B.L."/>
            <person name="Kasson M.T."/>
            <person name="De Fine Licht H.H."/>
            <person name="Stajich J.E."/>
        </authorList>
    </citation>
    <scope>NUCLEOTIDE SEQUENCE</scope>
    <source>
        <strain evidence="1">Berkeley</strain>
    </source>
</reference>
<protein>
    <submittedName>
        <fullName evidence="1">Ribonucleases P/MRP protein subunit pop1</fullName>
        <ecNumber evidence="1">3.1.26.5</ecNumber>
    </submittedName>
</protein>
<keyword evidence="1" id="KW-0378">Hydrolase</keyword>
<name>A0ACC2UQF2_9FUNG</name>
<dbReference type="EMBL" id="QTSX02000067">
    <property type="protein sequence ID" value="KAJ9089073.1"/>
    <property type="molecule type" value="Genomic_DNA"/>
</dbReference>